<protein>
    <submittedName>
        <fullName evidence="4">AMP-binding protein</fullName>
    </submittedName>
</protein>
<reference evidence="4 5" key="1">
    <citation type="submission" date="2020-04" db="EMBL/GenBank/DDBJ databases">
        <title>Enterovirga sp. isolate from soil.</title>
        <authorList>
            <person name="Chea S."/>
            <person name="Kim D.-U."/>
        </authorList>
    </citation>
    <scope>NUCLEOTIDE SEQUENCE [LARGE SCALE GENOMIC DNA]</scope>
    <source>
        <strain evidence="4 5">DB1703</strain>
    </source>
</reference>
<evidence type="ECO:0000256" key="2">
    <source>
        <dbReference type="ARBA" id="ARBA00022598"/>
    </source>
</evidence>
<gene>
    <name evidence="4" type="ORF">HJG44_06580</name>
</gene>
<dbReference type="InterPro" id="IPR042099">
    <property type="entry name" value="ANL_N_sf"/>
</dbReference>
<dbReference type="PANTHER" id="PTHR43201">
    <property type="entry name" value="ACYL-COA SYNTHETASE"/>
    <property type="match status" value="1"/>
</dbReference>
<dbReference type="Gene3D" id="3.40.50.12780">
    <property type="entry name" value="N-terminal domain of ligase-like"/>
    <property type="match status" value="1"/>
</dbReference>
<evidence type="ECO:0000313" key="4">
    <source>
        <dbReference type="EMBL" id="NNM72059.1"/>
    </source>
</evidence>
<keyword evidence="2" id="KW-0436">Ligase</keyword>
<dbReference type="AlphaFoldDB" id="A0A849I6M1"/>
<dbReference type="GO" id="GO:0031956">
    <property type="term" value="F:medium-chain fatty acid-CoA ligase activity"/>
    <property type="evidence" value="ECO:0007669"/>
    <property type="project" value="TreeGrafter"/>
</dbReference>
<name>A0A849I6M1_9HYPH</name>
<dbReference type="SUPFAM" id="SSF56801">
    <property type="entry name" value="Acetyl-CoA synthetase-like"/>
    <property type="match status" value="1"/>
</dbReference>
<dbReference type="GO" id="GO:0006631">
    <property type="term" value="P:fatty acid metabolic process"/>
    <property type="evidence" value="ECO:0007669"/>
    <property type="project" value="TreeGrafter"/>
</dbReference>
<dbReference type="EMBL" id="JABEPP010000002">
    <property type="protein sequence ID" value="NNM72059.1"/>
    <property type="molecule type" value="Genomic_DNA"/>
</dbReference>
<dbReference type="RefSeq" id="WP_171217561.1">
    <property type="nucleotide sequence ID" value="NZ_JABEPP010000002.1"/>
</dbReference>
<dbReference type="Pfam" id="PF00501">
    <property type="entry name" value="AMP-binding"/>
    <property type="match status" value="1"/>
</dbReference>
<keyword evidence="5" id="KW-1185">Reference proteome</keyword>
<dbReference type="InterPro" id="IPR000873">
    <property type="entry name" value="AMP-dep_synth/lig_dom"/>
</dbReference>
<sequence>MAIVAPGRPPADRHRTGEWDASGALARLLAEAAGESPDRVAFRDGPGREIWCRRPSFELSREIATEAVRRLAAYLAGLGLDPASRVGICLPNGSEAAMSLLAVGRAGLTPCLLDVTASAGELSNAIETADMRAVITQAHLGQDRLAEKMCFVAAGFFRLRFLLAFGPDVPDGVVDLDPVLLEQRPPRALCSPVEAPAETEAGIVSFARGSGGRSALFRSYRSLIAAAAPIVAAARLRPGERLLSLLPPDDLKGLATGPVAALIAGAALEAHCAFDPARLAEALAAPEPTHLVAPAWMEPALPEIDPGAELRSIILVHEPPVQLEARPGAAGRIVDVVCCTELALLSSARSRPGEISFQALCGAEGGVTGSLVEVRLGPGDEICLRGPALARPDHTKADSLDWQPSGLGIERNGGVIVRIA</sequence>
<evidence type="ECO:0000259" key="3">
    <source>
        <dbReference type="Pfam" id="PF00501"/>
    </source>
</evidence>
<accession>A0A849I6M1</accession>
<comment type="similarity">
    <text evidence="1">Belongs to the ATP-dependent AMP-binding enzyme family.</text>
</comment>
<organism evidence="4 5">
    <name type="scientific">Enterovirga aerilata</name>
    <dbReference type="NCBI Taxonomy" id="2730920"/>
    <lineage>
        <taxon>Bacteria</taxon>
        <taxon>Pseudomonadati</taxon>
        <taxon>Pseudomonadota</taxon>
        <taxon>Alphaproteobacteria</taxon>
        <taxon>Hyphomicrobiales</taxon>
        <taxon>Methylobacteriaceae</taxon>
        <taxon>Enterovirga</taxon>
    </lineage>
</organism>
<comment type="caution">
    <text evidence="4">The sequence shown here is derived from an EMBL/GenBank/DDBJ whole genome shotgun (WGS) entry which is preliminary data.</text>
</comment>
<proteinExistence type="inferred from homology"/>
<dbReference type="Proteomes" id="UP000564885">
    <property type="component" value="Unassembled WGS sequence"/>
</dbReference>
<feature type="domain" description="AMP-dependent synthetase/ligase" evidence="3">
    <location>
        <begin position="30"/>
        <end position="294"/>
    </location>
</feature>
<evidence type="ECO:0000313" key="5">
    <source>
        <dbReference type="Proteomes" id="UP000564885"/>
    </source>
</evidence>
<dbReference type="PANTHER" id="PTHR43201:SF5">
    <property type="entry name" value="MEDIUM-CHAIN ACYL-COA LIGASE ACSF2, MITOCHONDRIAL"/>
    <property type="match status" value="1"/>
</dbReference>
<evidence type="ECO:0000256" key="1">
    <source>
        <dbReference type="ARBA" id="ARBA00006432"/>
    </source>
</evidence>